<reference evidence="2" key="1">
    <citation type="submission" date="2013-08" db="EMBL/GenBank/DDBJ databases">
        <authorList>
            <person name="Mendez C."/>
            <person name="Richter M."/>
            <person name="Ferrer M."/>
            <person name="Sanchez J."/>
        </authorList>
    </citation>
    <scope>NUCLEOTIDE SEQUENCE</scope>
</reference>
<evidence type="ECO:0000313" key="2">
    <source>
        <dbReference type="EMBL" id="EQD76405.1"/>
    </source>
</evidence>
<protein>
    <submittedName>
        <fullName evidence="2">Uncharacterized protein</fullName>
    </submittedName>
</protein>
<accession>T1D1V0</accession>
<sequence length="209" mass="23489">MILGAYWLGQIQAGYDRFDSLSRMARLHAEIHGLTDAKRRLGKQVARDSELLHLGALAHEATLRRLGTLEGELLTLRERLDFYRGIVAPARVARNLRIQGLAIIRSGTNQFLYRLVLIATHTLLRPIEGQVELTVVGRMNGRHQVLALRNLEPRSQDPLPFAFRSYEDLVGHLRLPAGFKPAAVHIAILVSGHPDPVLSQTFDWPIFLS</sequence>
<dbReference type="Pfam" id="PF20567">
    <property type="entry name" value="DUF6776"/>
    <property type="match status" value="1"/>
</dbReference>
<comment type="caution">
    <text evidence="2">The sequence shown here is derived from an EMBL/GenBank/DDBJ whole genome shotgun (WGS) entry which is preliminary data.</text>
</comment>
<name>T1D1V0_9ZZZZ</name>
<dbReference type="AlphaFoldDB" id="T1D1V0"/>
<proteinExistence type="predicted"/>
<organism evidence="2">
    <name type="scientific">mine drainage metagenome</name>
    <dbReference type="NCBI Taxonomy" id="410659"/>
    <lineage>
        <taxon>unclassified sequences</taxon>
        <taxon>metagenomes</taxon>
        <taxon>ecological metagenomes</taxon>
    </lineage>
</organism>
<dbReference type="EMBL" id="AUZX01004799">
    <property type="protein sequence ID" value="EQD69817.1"/>
    <property type="molecule type" value="Genomic_DNA"/>
</dbReference>
<evidence type="ECO:0000313" key="1">
    <source>
        <dbReference type="EMBL" id="EQD69817.1"/>
    </source>
</evidence>
<reference evidence="2" key="2">
    <citation type="journal article" date="2014" name="ISME J.">
        <title>Microbial stratification in low pH oxic and suboxic macroscopic growths along an acid mine drainage.</title>
        <authorList>
            <person name="Mendez-Garcia C."/>
            <person name="Mesa V."/>
            <person name="Sprenger R.R."/>
            <person name="Richter M."/>
            <person name="Diez M.S."/>
            <person name="Solano J."/>
            <person name="Bargiela R."/>
            <person name="Golyshina O.V."/>
            <person name="Manteca A."/>
            <person name="Ramos J.L."/>
            <person name="Gallego J.R."/>
            <person name="Llorente I."/>
            <person name="Martins Dos Santos V.A."/>
            <person name="Jensen O.N."/>
            <person name="Pelaez A.I."/>
            <person name="Sanchez J."/>
            <person name="Ferrer M."/>
        </authorList>
    </citation>
    <scope>NUCLEOTIDE SEQUENCE</scope>
</reference>
<dbReference type="InterPro" id="IPR046703">
    <property type="entry name" value="DUF6776"/>
</dbReference>
<dbReference type="EMBL" id="AUZY01001064">
    <property type="protein sequence ID" value="EQD76405.1"/>
    <property type="molecule type" value="Genomic_DNA"/>
</dbReference>
<gene>
    <name evidence="1" type="ORF">B1A_06621</name>
    <name evidence="2" type="ORF">B1B_01699</name>
</gene>